<organism evidence="2 3">
    <name type="scientific">Thlaspi arvense</name>
    <name type="common">Field penny-cress</name>
    <dbReference type="NCBI Taxonomy" id="13288"/>
    <lineage>
        <taxon>Eukaryota</taxon>
        <taxon>Viridiplantae</taxon>
        <taxon>Streptophyta</taxon>
        <taxon>Embryophyta</taxon>
        <taxon>Tracheophyta</taxon>
        <taxon>Spermatophyta</taxon>
        <taxon>Magnoliopsida</taxon>
        <taxon>eudicotyledons</taxon>
        <taxon>Gunneridae</taxon>
        <taxon>Pentapetalae</taxon>
        <taxon>rosids</taxon>
        <taxon>malvids</taxon>
        <taxon>Brassicales</taxon>
        <taxon>Brassicaceae</taxon>
        <taxon>Thlaspideae</taxon>
        <taxon>Thlaspi</taxon>
    </lineage>
</organism>
<dbReference type="EMBL" id="OU466863">
    <property type="protein sequence ID" value="CAH2075868.1"/>
    <property type="molecule type" value="Genomic_DNA"/>
</dbReference>
<accession>A0AAU9T3G1</accession>
<dbReference type="AlphaFoldDB" id="A0AAU9T3G1"/>
<name>A0AAU9T3G1_THLAR</name>
<dbReference type="Proteomes" id="UP000836841">
    <property type="component" value="Chromosome 7"/>
</dbReference>
<evidence type="ECO:0000313" key="3">
    <source>
        <dbReference type="Proteomes" id="UP000836841"/>
    </source>
</evidence>
<proteinExistence type="predicted"/>
<evidence type="ECO:0000256" key="1">
    <source>
        <dbReference type="SAM" id="MobiDB-lite"/>
    </source>
</evidence>
<protein>
    <submittedName>
        <fullName evidence="2">Uncharacterized protein</fullName>
    </submittedName>
</protein>
<evidence type="ECO:0000313" key="2">
    <source>
        <dbReference type="EMBL" id="CAH2075868.1"/>
    </source>
</evidence>
<gene>
    <name evidence="2" type="ORF">TAV2_LOCUS23944</name>
</gene>
<feature type="region of interest" description="Disordered" evidence="1">
    <location>
        <begin position="1"/>
        <end position="42"/>
    </location>
</feature>
<sequence length="109" mass="12187">MGNDLSAENEKLKELVSSLRKNNDESERTPTAEAPVIDQTAVNKLEAENQQLKALVTSSEKKIDAFGRKHDETSSNITEKLKENVSSDHEMVSNLAAENKRLKVTFLQM</sequence>
<keyword evidence="3" id="KW-1185">Reference proteome</keyword>
<reference evidence="2 3" key="1">
    <citation type="submission" date="2022-03" db="EMBL/GenBank/DDBJ databases">
        <authorList>
            <person name="Nunn A."/>
            <person name="Chopra R."/>
            <person name="Nunn A."/>
            <person name="Contreras Garrido A."/>
        </authorList>
    </citation>
    <scope>NUCLEOTIDE SEQUENCE [LARGE SCALE GENOMIC DNA]</scope>
</reference>
<feature type="compositionally biased region" description="Basic and acidic residues" evidence="1">
    <location>
        <begin position="21"/>
        <end position="30"/>
    </location>
</feature>